<dbReference type="Pfam" id="PF06580">
    <property type="entry name" value="His_kinase"/>
    <property type="match status" value="1"/>
</dbReference>
<reference evidence="3 4" key="1">
    <citation type="submission" date="2017-02" db="EMBL/GenBank/DDBJ databases">
        <authorList>
            <person name="Peterson S.W."/>
        </authorList>
    </citation>
    <scope>NUCLEOTIDE SEQUENCE [LARGE SCALE GENOMIC DNA]</scope>
    <source>
        <strain evidence="3 4">DSM 25262</strain>
    </source>
</reference>
<feature type="transmembrane region" description="Helical" evidence="1">
    <location>
        <begin position="114"/>
        <end position="138"/>
    </location>
</feature>
<organism evidence="3 4">
    <name type="scientific">Ohtaekwangia koreensis</name>
    <dbReference type="NCBI Taxonomy" id="688867"/>
    <lineage>
        <taxon>Bacteria</taxon>
        <taxon>Pseudomonadati</taxon>
        <taxon>Bacteroidota</taxon>
        <taxon>Cytophagia</taxon>
        <taxon>Cytophagales</taxon>
        <taxon>Fulvivirgaceae</taxon>
        <taxon>Ohtaekwangia</taxon>
    </lineage>
</organism>
<dbReference type="InterPro" id="IPR036890">
    <property type="entry name" value="HATPase_C_sf"/>
</dbReference>
<gene>
    <name evidence="3" type="ORF">SAMN05660236_2151</name>
</gene>
<dbReference type="GO" id="GO:0000155">
    <property type="term" value="F:phosphorelay sensor kinase activity"/>
    <property type="evidence" value="ECO:0007669"/>
    <property type="project" value="InterPro"/>
</dbReference>
<keyword evidence="1" id="KW-1133">Transmembrane helix</keyword>
<dbReference type="PANTHER" id="PTHR34220">
    <property type="entry name" value="SENSOR HISTIDINE KINASE YPDA"/>
    <property type="match status" value="1"/>
</dbReference>
<dbReference type="STRING" id="688867.SAMN05660236_2151"/>
<dbReference type="Proteomes" id="UP000190961">
    <property type="component" value="Unassembled WGS sequence"/>
</dbReference>
<feature type="transmembrane region" description="Helical" evidence="1">
    <location>
        <begin position="12"/>
        <end position="34"/>
    </location>
</feature>
<feature type="transmembrane region" description="Helical" evidence="1">
    <location>
        <begin position="46"/>
        <end position="64"/>
    </location>
</feature>
<sequence length="353" mass="41581">MKRPLPSILRNRIFQHVLFWLAHLVFYATLYGSFQENYRQTFFEELIYFPGKIAFTYFTMYFLLPRYLLPGRYWAFAIGFLIASLVAGVVQRYVAYNFHYPLYYPQYLSDPFFYFPKIVKMFVSIYPVTFTAATIKLLKYWYTNQKAQQVLKEEKLQAELKFLKTQIHPHFLFNTLNNLYALTLKKSERAPDMVLKLSELINYMLYECTSDEVPLEKEIKFIQNYIDIEKMRYGDKLDVDVRITGGINTCTIAPLILLPFVENCFKHGASEELQQSWVKVSIDAQEHVILVKVENNKANGNGHARKEGIGIQNVKRRLDLLYPDQYELKIMNGEETFLVVLTINQKVAESRYS</sequence>
<dbReference type="RefSeq" id="WP_143785690.1">
    <property type="nucleotide sequence ID" value="NZ_FUZU01000001.1"/>
</dbReference>
<dbReference type="EMBL" id="FUZU01000001">
    <property type="protein sequence ID" value="SKC62676.1"/>
    <property type="molecule type" value="Genomic_DNA"/>
</dbReference>
<dbReference type="Gene3D" id="3.30.565.10">
    <property type="entry name" value="Histidine kinase-like ATPase, C-terminal domain"/>
    <property type="match status" value="1"/>
</dbReference>
<evidence type="ECO:0000256" key="1">
    <source>
        <dbReference type="SAM" id="Phobius"/>
    </source>
</evidence>
<dbReference type="InterPro" id="IPR010559">
    <property type="entry name" value="Sig_transdc_His_kin_internal"/>
</dbReference>
<keyword evidence="3" id="KW-0808">Transferase</keyword>
<name>A0A1T5KG41_9BACT</name>
<keyword evidence="4" id="KW-1185">Reference proteome</keyword>
<feature type="transmembrane region" description="Helical" evidence="1">
    <location>
        <begin position="73"/>
        <end position="94"/>
    </location>
</feature>
<evidence type="ECO:0000313" key="3">
    <source>
        <dbReference type="EMBL" id="SKC62676.1"/>
    </source>
</evidence>
<dbReference type="PANTHER" id="PTHR34220:SF7">
    <property type="entry name" value="SENSOR HISTIDINE KINASE YPDA"/>
    <property type="match status" value="1"/>
</dbReference>
<dbReference type="AlphaFoldDB" id="A0A1T5KG41"/>
<dbReference type="InterPro" id="IPR050640">
    <property type="entry name" value="Bact_2-comp_sensor_kinase"/>
</dbReference>
<evidence type="ECO:0000313" key="4">
    <source>
        <dbReference type="Proteomes" id="UP000190961"/>
    </source>
</evidence>
<protein>
    <submittedName>
        <fullName evidence="3">Histidine kinase</fullName>
    </submittedName>
</protein>
<keyword evidence="3" id="KW-0418">Kinase</keyword>
<keyword evidence="1" id="KW-0472">Membrane</keyword>
<feature type="domain" description="Signal transduction histidine kinase internal region" evidence="2">
    <location>
        <begin position="158"/>
        <end position="237"/>
    </location>
</feature>
<evidence type="ECO:0000259" key="2">
    <source>
        <dbReference type="Pfam" id="PF06580"/>
    </source>
</evidence>
<dbReference type="GO" id="GO:0016020">
    <property type="term" value="C:membrane"/>
    <property type="evidence" value="ECO:0007669"/>
    <property type="project" value="InterPro"/>
</dbReference>
<accession>A0A1T5KG41</accession>
<proteinExistence type="predicted"/>
<keyword evidence="1" id="KW-0812">Transmembrane</keyword>